<proteinExistence type="predicted"/>
<dbReference type="AlphaFoldDB" id="A0A6A6VKT1"/>
<feature type="domain" description="SGNH hydrolase-type esterase" evidence="1">
    <location>
        <begin position="24"/>
        <end position="236"/>
    </location>
</feature>
<protein>
    <submittedName>
        <fullName evidence="2">SGNH hydrolase</fullName>
    </submittedName>
</protein>
<dbReference type="PANTHER" id="PTHR14209:SF19">
    <property type="entry name" value="ISOAMYL ACETATE-HYDROLYZING ESTERASE 1 HOMOLOG"/>
    <property type="match status" value="1"/>
</dbReference>
<evidence type="ECO:0000259" key="1">
    <source>
        <dbReference type="Pfam" id="PF13472"/>
    </source>
</evidence>
<dbReference type="Gene3D" id="3.40.50.1110">
    <property type="entry name" value="SGNH hydrolase"/>
    <property type="match status" value="1"/>
</dbReference>
<evidence type="ECO:0000313" key="3">
    <source>
        <dbReference type="Proteomes" id="UP000799440"/>
    </source>
</evidence>
<keyword evidence="2" id="KW-0378">Hydrolase</keyword>
<dbReference type="InterPro" id="IPR036514">
    <property type="entry name" value="SGNH_hydro_sf"/>
</dbReference>
<dbReference type="PANTHER" id="PTHR14209">
    <property type="entry name" value="ISOAMYL ACETATE-HYDROLYZING ESTERASE 1"/>
    <property type="match status" value="1"/>
</dbReference>
<dbReference type="GO" id="GO:0016787">
    <property type="term" value="F:hydrolase activity"/>
    <property type="evidence" value="ECO:0007669"/>
    <property type="project" value="UniProtKB-KW"/>
</dbReference>
<dbReference type="Proteomes" id="UP000799440">
    <property type="component" value="Unassembled WGS sequence"/>
</dbReference>
<dbReference type="EMBL" id="MU006562">
    <property type="protein sequence ID" value="KAF2751232.1"/>
    <property type="molecule type" value="Genomic_DNA"/>
</dbReference>
<dbReference type="InterPro" id="IPR013830">
    <property type="entry name" value="SGNH_hydro"/>
</dbReference>
<dbReference type="SUPFAM" id="SSF52266">
    <property type="entry name" value="SGNH hydrolase"/>
    <property type="match status" value="1"/>
</dbReference>
<dbReference type="OrthoDB" id="671439at2759"/>
<dbReference type="CDD" id="cd01838">
    <property type="entry name" value="Isoamyl_acetate_hydrolase_like"/>
    <property type="match status" value="1"/>
</dbReference>
<accession>A0A6A6VKT1</accession>
<dbReference type="InterPro" id="IPR045136">
    <property type="entry name" value="Iah1-like"/>
</dbReference>
<gene>
    <name evidence="2" type="ORF">M011DRAFT_436190</name>
</gene>
<organism evidence="2 3">
    <name type="scientific">Sporormia fimetaria CBS 119925</name>
    <dbReference type="NCBI Taxonomy" id="1340428"/>
    <lineage>
        <taxon>Eukaryota</taxon>
        <taxon>Fungi</taxon>
        <taxon>Dikarya</taxon>
        <taxon>Ascomycota</taxon>
        <taxon>Pezizomycotina</taxon>
        <taxon>Dothideomycetes</taxon>
        <taxon>Pleosporomycetidae</taxon>
        <taxon>Pleosporales</taxon>
        <taxon>Sporormiaceae</taxon>
        <taxon>Sporormia</taxon>
    </lineage>
</organism>
<reference evidence="2" key="1">
    <citation type="journal article" date="2020" name="Stud. Mycol.">
        <title>101 Dothideomycetes genomes: a test case for predicting lifestyles and emergence of pathogens.</title>
        <authorList>
            <person name="Haridas S."/>
            <person name="Albert R."/>
            <person name="Binder M."/>
            <person name="Bloem J."/>
            <person name="Labutti K."/>
            <person name="Salamov A."/>
            <person name="Andreopoulos B."/>
            <person name="Baker S."/>
            <person name="Barry K."/>
            <person name="Bills G."/>
            <person name="Bluhm B."/>
            <person name="Cannon C."/>
            <person name="Castanera R."/>
            <person name="Culley D."/>
            <person name="Daum C."/>
            <person name="Ezra D."/>
            <person name="Gonzalez J."/>
            <person name="Henrissat B."/>
            <person name="Kuo A."/>
            <person name="Liang C."/>
            <person name="Lipzen A."/>
            <person name="Lutzoni F."/>
            <person name="Magnuson J."/>
            <person name="Mondo S."/>
            <person name="Nolan M."/>
            <person name="Ohm R."/>
            <person name="Pangilinan J."/>
            <person name="Park H.-J."/>
            <person name="Ramirez L."/>
            <person name="Alfaro M."/>
            <person name="Sun H."/>
            <person name="Tritt A."/>
            <person name="Yoshinaga Y."/>
            <person name="Zwiers L.-H."/>
            <person name="Turgeon B."/>
            <person name="Goodwin S."/>
            <person name="Spatafora J."/>
            <person name="Crous P."/>
            <person name="Grigoriev I."/>
        </authorList>
    </citation>
    <scope>NUCLEOTIDE SEQUENCE</scope>
    <source>
        <strain evidence="2">CBS 119925</strain>
    </source>
</reference>
<keyword evidence="3" id="KW-1185">Reference proteome</keyword>
<evidence type="ECO:0000313" key="2">
    <source>
        <dbReference type="EMBL" id="KAF2751232.1"/>
    </source>
</evidence>
<dbReference type="Pfam" id="PF13472">
    <property type="entry name" value="Lipase_GDSL_2"/>
    <property type="match status" value="1"/>
</dbReference>
<name>A0A6A6VKT1_9PLEO</name>
<sequence length="277" mass="31136">MLHSLATCGLNWTLQCTPYDQFFLFGDSITQDSDNQERGFGSAAALQHTYIRRLDVVNRGFSGYNTRDALKVLPRIIPSPQHALIRVLVVFFGANDASLPQQENNQHIPLSEYKENLEKIVTHPLVAAHNARIILVAPPPIDEYPLWESDKEKGRTSQSRFAAVTKTYADGACEVAAKLRLPVVNLWMSFMSKAGFDPDTWQTGQPLPGSMSLPQNDVLKELLYDGLHFNPAAYKILFNEIMDVVAKNWPHQLPQNLPMVFPAWSDRPAWDAFEASS</sequence>